<organism evidence="1 2">
    <name type="scientific">Abyssalbus ytuae</name>
    <dbReference type="NCBI Taxonomy" id="2926907"/>
    <lineage>
        <taxon>Bacteria</taxon>
        <taxon>Pseudomonadati</taxon>
        <taxon>Bacteroidota</taxon>
        <taxon>Flavobacteriia</taxon>
        <taxon>Flavobacteriales</taxon>
        <taxon>Flavobacteriaceae</taxon>
        <taxon>Abyssalbus</taxon>
    </lineage>
</organism>
<sequence>MVKITVIYPFCFGYVDNMICALQSRENTIVTHIKYSEIRYKYKSVYERGKNFILKTCADRNLKKEYKTEVIKRKLANLERQDYILVIRPDLLTEDIFPYLRNKTRRLISYYFDAINNFPEKEKYIKYFDKVYSYEKDDVKKHNLEFITNYYSEFKKIDKPLEYSVYNISSYDKRFKHIQNIAKELKAKGSVYKFIVRKEKPVHCDYVEITDQYIPLERTHKELKKALALLDIQKDNQKGLSFRVFEAMALEKKLITTNEDIVTYDFYNPNNILVLDLENIDIPLSFLNTPYDPLPEALVYKYSLANWINTVFES</sequence>
<evidence type="ECO:0000313" key="2">
    <source>
        <dbReference type="Proteomes" id="UP000831290"/>
    </source>
</evidence>
<dbReference type="RefSeq" id="WP_255844361.1">
    <property type="nucleotide sequence ID" value="NZ_CP094358.1"/>
</dbReference>
<dbReference type="AlphaFoldDB" id="A0A9E7CUE3"/>
<reference evidence="1" key="1">
    <citation type="submission" date="2022-03" db="EMBL/GenBank/DDBJ databases">
        <title>Description of Abyssus ytuae gen. nov., sp. nov., a novel member of the family Flavobacteriaceae isolated from the sediment of Mariana Trench.</title>
        <authorList>
            <person name="Zhang J."/>
            <person name="Xu X."/>
        </authorList>
    </citation>
    <scope>NUCLEOTIDE SEQUENCE</scope>
    <source>
        <strain evidence="1">MT3330</strain>
    </source>
</reference>
<protein>
    <submittedName>
        <fullName evidence="1">Uncharacterized protein</fullName>
    </submittedName>
</protein>
<accession>A0A9E7CUE3</accession>
<dbReference type="Proteomes" id="UP000831290">
    <property type="component" value="Chromosome"/>
</dbReference>
<dbReference type="EMBL" id="CP094358">
    <property type="protein sequence ID" value="UOB18267.1"/>
    <property type="molecule type" value="Genomic_DNA"/>
</dbReference>
<gene>
    <name evidence="1" type="ORF">MQE35_02970</name>
</gene>
<evidence type="ECO:0000313" key="1">
    <source>
        <dbReference type="EMBL" id="UOB18267.1"/>
    </source>
</evidence>
<keyword evidence="2" id="KW-1185">Reference proteome</keyword>
<name>A0A9E7CUE3_9FLAO</name>
<proteinExistence type="predicted"/>
<dbReference type="KEGG" id="fbm:MQE35_02970"/>